<dbReference type="eggNOG" id="COG3415">
    <property type="taxonomic scope" value="Bacteria"/>
</dbReference>
<dbReference type="KEGG" id="pgv:SL003B_0484"/>
<protein>
    <submittedName>
        <fullName evidence="1">Probable insertion sequence transposase protein</fullName>
    </submittedName>
</protein>
<evidence type="ECO:0000313" key="2">
    <source>
        <dbReference type="Proteomes" id="UP000008130"/>
    </source>
</evidence>
<organism evidence="1 2">
    <name type="scientific">Polymorphum gilvum (strain LMG 25793 / CGMCC 1.9160 / SL003B-26A1)</name>
    <dbReference type="NCBI Taxonomy" id="991905"/>
    <lineage>
        <taxon>Bacteria</taxon>
        <taxon>Pseudomonadati</taxon>
        <taxon>Pseudomonadota</taxon>
        <taxon>Alphaproteobacteria</taxon>
        <taxon>Rhodobacterales</taxon>
        <taxon>Paracoccaceae</taxon>
        <taxon>Polymorphum</taxon>
    </lineage>
</organism>
<evidence type="ECO:0000313" key="1">
    <source>
        <dbReference type="EMBL" id="ADZ68919.1"/>
    </source>
</evidence>
<gene>
    <name evidence="1" type="ordered locus">SL003B_0484</name>
</gene>
<name>F2J3T7_POLGS</name>
<dbReference type="PATRIC" id="fig|991905.3.peg.493"/>
<sequence>MINDCKDVTLDEMVERLSAERQVSISRSALGAWLRGRGWTFKKSPHTHWSRPDRMS</sequence>
<dbReference type="STRING" id="991905.SL003B_0484"/>
<proteinExistence type="predicted"/>
<dbReference type="Proteomes" id="UP000008130">
    <property type="component" value="Chromosome"/>
</dbReference>
<reference evidence="1 2" key="1">
    <citation type="journal article" date="2011" name="J. Bacteriol.">
        <title>Complete genome sequence of Polymorphum gilvum SL003B-26A1T, a crude oil-degrading bacterium from oil-polluted saline soil.</title>
        <authorList>
            <person name="Li S.G."/>
            <person name="Tang Y.Q."/>
            <person name="Nie Y."/>
            <person name="Cai M."/>
            <person name="Wu X.L."/>
        </authorList>
    </citation>
    <scope>NUCLEOTIDE SEQUENCE [LARGE SCALE GENOMIC DNA]</scope>
    <source>
        <strain evidence="2">LMG 25793 / CGMCC 1.9160 / SL003B-26A1</strain>
    </source>
</reference>
<accession>F2J3T7</accession>
<dbReference type="AlphaFoldDB" id="F2J3T7"/>
<dbReference type="EMBL" id="CP002568">
    <property type="protein sequence ID" value="ADZ68919.1"/>
    <property type="molecule type" value="Genomic_DNA"/>
</dbReference>
<keyword evidence="2" id="KW-1185">Reference proteome</keyword>
<dbReference type="HOGENOM" id="CLU_3010374_0_0_5"/>